<evidence type="ECO:0000313" key="2">
    <source>
        <dbReference type="Proteomes" id="UP000298138"/>
    </source>
</evidence>
<keyword evidence="2" id="KW-1185">Reference proteome</keyword>
<dbReference type="Proteomes" id="UP000298138">
    <property type="component" value="Unassembled WGS sequence"/>
</dbReference>
<accession>A0A4S2MQS1</accession>
<name>A0A4S2MQS1_9PEZI</name>
<proteinExistence type="predicted"/>
<dbReference type="AlphaFoldDB" id="A0A4S2MQS1"/>
<reference evidence="1 2" key="1">
    <citation type="submission" date="2019-04" db="EMBL/GenBank/DDBJ databases">
        <title>Comparative genomics and transcriptomics to analyze fruiting body development in filamentous ascomycetes.</title>
        <authorList>
            <consortium name="DOE Joint Genome Institute"/>
            <person name="Lutkenhaus R."/>
            <person name="Traeger S."/>
            <person name="Breuer J."/>
            <person name="Kuo A."/>
            <person name="Lipzen A."/>
            <person name="Pangilinan J."/>
            <person name="Dilworth D."/>
            <person name="Sandor L."/>
            <person name="Poggeler S."/>
            <person name="Barry K."/>
            <person name="Grigoriev I.V."/>
            <person name="Nowrousian M."/>
        </authorList>
    </citation>
    <scope>NUCLEOTIDE SEQUENCE [LARGE SCALE GENOMIC DNA]</scope>
    <source>
        <strain evidence="1 2">CBS 389.68</strain>
    </source>
</reference>
<protein>
    <submittedName>
        <fullName evidence="1">Uncharacterized protein</fullName>
    </submittedName>
</protein>
<evidence type="ECO:0000313" key="1">
    <source>
        <dbReference type="EMBL" id="TGZ76908.1"/>
    </source>
</evidence>
<organism evidence="1 2">
    <name type="scientific">Ascodesmis nigricans</name>
    <dbReference type="NCBI Taxonomy" id="341454"/>
    <lineage>
        <taxon>Eukaryota</taxon>
        <taxon>Fungi</taxon>
        <taxon>Dikarya</taxon>
        <taxon>Ascomycota</taxon>
        <taxon>Pezizomycotina</taxon>
        <taxon>Pezizomycetes</taxon>
        <taxon>Pezizales</taxon>
        <taxon>Ascodesmidaceae</taxon>
        <taxon>Ascodesmis</taxon>
    </lineage>
</organism>
<sequence length="154" mass="17309">MEYDSLEEMINSFCDSHHDQRAKHFHPIEAKIDHPNDPKTYVKLAYEAAPNVDEKDGFRLDKEVYKRVMKQLKATCRKYSSGNVTLAYGGVMKADEADFMGNEVDQNVVHLRSLSPCQTARLRLVTPLPAHGLLPTGLISETPSGRIFSSFLAV</sequence>
<gene>
    <name evidence="1" type="ORF">EX30DRAFT_352254</name>
</gene>
<dbReference type="EMBL" id="ML220163">
    <property type="protein sequence ID" value="TGZ76908.1"/>
    <property type="molecule type" value="Genomic_DNA"/>
</dbReference>
<dbReference type="InParanoid" id="A0A4S2MQS1"/>